<accession>A0A6A1UPG4</accession>
<comment type="caution">
    <text evidence="3">The sequence shown here is derived from an EMBL/GenBank/DDBJ whole genome shotgun (WGS) entry which is preliminary data.</text>
</comment>
<keyword evidence="2" id="KW-0677">Repeat</keyword>
<dbReference type="EMBL" id="RXIC02000026">
    <property type="protein sequence ID" value="KAB1202209.1"/>
    <property type="molecule type" value="Genomic_DNA"/>
</dbReference>
<name>A0A6A1UPG4_9ROSI</name>
<organism evidence="3 4">
    <name type="scientific">Morella rubra</name>
    <name type="common">Chinese bayberry</name>
    <dbReference type="NCBI Taxonomy" id="262757"/>
    <lineage>
        <taxon>Eukaryota</taxon>
        <taxon>Viridiplantae</taxon>
        <taxon>Streptophyta</taxon>
        <taxon>Embryophyta</taxon>
        <taxon>Tracheophyta</taxon>
        <taxon>Spermatophyta</taxon>
        <taxon>Magnoliopsida</taxon>
        <taxon>eudicotyledons</taxon>
        <taxon>Gunneridae</taxon>
        <taxon>Pentapetalae</taxon>
        <taxon>rosids</taxon>
        <taxon>fabids</taxon>
        <taxon>Fagales</taxon>
        <taxon>Myricaceae</taxon>
        <taxon>Morella</taxon>
    </lineage>
</organism>
<reference evidence="3 4" key="1">
    <citation type="journal article" date="2019" name="Plant Biotechnol. J.">
        <title>The red bayberry genome and genetic basis of sex determination.</title>
        <authorList>
            <person name="Jia H.M."/>
            <person name="Jia H.J."/>
            <person name="Cai Q.L."/>
            <person name="Wang Y."/>
            <person name="Zhao H.B."/>
            <person name="Yang W.F."/>
            <person name="Wang G.Y."/>
            <person name="Li Y.H."/>
            <person name="Zhan D.L."/>
            <person name="Shen Y.T."/>
            <person name="Niu Q.F."/>
            <person name="Chang L."/>
            <person name="Qiu J."/>
            <person name="Zhao L."/>
            <person name="Xie H.B."/>
            <person name="Fu W.Y."/>
            <person name="Jin J."/>
            <person name="Li X.W."/>
            <person name="Jiao Y."/>
            <person name="Zhou C.C."/>
            <person name="Tu T."/>
            <person name="Chai C.Y."/>
            <person name="Gao J.L."/>
            <person name="Fan L.J."/>
            <person name="van de Weg E."/>
            <person name="Wang J.Y."/>
            <person name="Gao Z.S."/>
        </authorList>
    </citation>
    <scope>NUCLEOTIDE SEQUENCE [LARGE SCALE GENOMIC DNA]</scope>
    <source>
        <tissue evidence="3">Leaves</tissue>
    </source>
</reference>
<dbReference type="SUPFAM" id="SSF52540">
    <property type="entry name" value="P-loop containing nucleoside triphosphate hydrolases"/>
    <property type="match status" value="1"/>
</dbReference>
<dbReference type="Gene3D" id="3.40.50.300">
    <property type="entry name" value="P-loop containing nucleotide triphosphate hydrolases"/>
    <property type="match status" value="1"/>
</dbReference>
<evidence type="ECO:0000256" key="1">
    <source>
        <dbReference type="ARBA" id="ARBA00022723"/>
    </source>
</evidence>
<dbReference type="Proteomes" id="UP000516437">
    <property type="component" value="Chromosome 8"/>
</dbReference>
<gene>
    <name evidence="3" type="ORF">CJ030_MR8G001761</name>
</gene>
<dbReference type="InterPro" id="IPR052266">
    <property type="entry name" value="Miro-EF-hand_domain"/>
</dbReference>
<keyword evidence="1" id="KW-0479">Metal-binding</keyword>
<evidence type="ECO:0000313" key="4">
    <source>
        <dbReference type="Proteomes" id="UP000516437"/>
    </source>
</evidence>
<dbReference type="OrthoDB" id="10020961at2759"/>
<keyword evidence="4" id="KW-1185">Reference proteome</keyword>
<proteinExistence type="predicted"/>
<dbReference type="InterPro" id="IPR027417">
    <property type="entry name" value="P-loop_NTPase"/>
</dbReference>
<dbReference type="GO" id="GO:0046872">
    <property type="term" value="F:metal ion binding"/>
    <property type="evidence" value="ECO:0007669"/>
    <property type="project" value="UniProtKB-KW"/>
</dbReference>
<dbReference type="PANTHER" id="PTHR46819">
    <property type="entry name" value="EF-HAND CALCIUM-BINDING DOMAIN-CONTAINING PROTEIN 7"/>
    <property type="match status" value="1"/>
</dbReference>
<protein>
    <submittedName>
        <fullName evidence="3">Mitochondrial Rho GTPase 1</fullName>
    </submittedName>
</protein>
<evidence type="ECO:0000313" key="3">
    <source>
        <dbReference type="EMBL" id="KAB1202209.1"/>
    </source>
</evidence>
<evidence type="ECO:0000256" key="2">
    <source>
        <dbReference type="ARBA" id="ARBA00022737"/>
    </source>
</evidence>
<sequence length="136" mass="15288">MFFSVFFLVPRRLESLPWTFADNYTSTTEELYAVNVVDLPGGTKKTLVLREIPEDGICKLLSDEESLAACDVAVFVHDSSNAFSWERATELLVEVASHVEDTGFEVPCLIVAAKDDRDSFPQAIQEFTRVIVLFCF</sequence>
<dbReference type="PANTHER" id="PTHR46819:SF1">
    <property type="entry name" value="EF-HAND CALCIUM-BINDING DOMAIN-CONTAINING PROTEIN 7"/>
    <property type="match status" value="1"/>
</dbReference>
<dbReference type="AlphaFoldDB" id="A0A6A1UPG4"/>